<accession>A0A382V407</accession>
<keyword evidence="1" id="KW-0175">Coiled coil</keyword>
<organism evidence="2">
    <name type="scientific">marine metagenome</name>
    <dbReference type="NCBI Taxonomy" id="408172"/>
    <lineage>
        <taxon>unclassified sequences</taxon>
        <taxon>metagenomes</taxon>
        <taxon>ecological metagenomes</taxon>
    </lineage>
</organism>
<proteinExistence type="predicted"/>
<gene>
    <name evidence="2" type="ORF">METZ01_LOCUS394058</name>
</gene>
<dbReference type="AlphaFoldDB" id="A0A382V407"/>
<protein>
    <submittedName>
        <fullName evidence="2">Uncharacterized protein</fullName>
    </submittedName>
</protein>
<feature type="non-terminal residue" evidence="2">
    <location>
        <position position="60"/>
    </location>
</feature>
<name>A0A382V407_9ZZZZ</name>
<dbReference type="EMBL" id="UINC01149004">
    <property type="protein sequence ID" value="SVD41204.1"/>
    <property type="molecule type" value="Genomic_DNA"/>
</dbReference>
<evidence type="ECO:0000256" key="1">
    <source>
        <dbReference type="SAM" id="Coils"/>
    </source>
</evidence>
<reference evidence="2" key="1">
    <citation type="submission" date="2018-05" db="EMBL/GenBank/DDBJ databases">
        <authorList>
            <person name="Lanie J.A."/>
            <person name="Ng W.-L."/>
            <person name="Kazmierczak K.M."/>
            <person name="Andrzejewski T.M."/>
            <person name="Davidsen T.M."/>
            <person name="Wayne K.J."/>
            <person name="Tettelin H."/>
            <person name="Glass J.I."/>
            <person name="Rusch D."/>
            <person name="Podicherti R."/>
            <person name="Tsui H.-C.T."/>
            <person name="Winkler M.E."/>
        </authorList>
    </citation>
    <scope>NUCLEOTIDE SEQUENCE</scope>
</reference>
<sequence length="60" mass="6614">MKKLLLIILLSCGFLSSQGLSDEDMVKLANAIKNQKELIAAYEIQITNYEEKVGADSVVI</sequence>
<feature type="coiled-coil region" evidence="1">
    <location>
        <begin position="25"/>
        <end position="52"/>
    </location>
</feature>
<evidence type="ECO:0000313" key="2">
    <source>
        <dbReference type="EMBL" id="SVD41204.1"/>
    </source>
</evidence>